<dbReference type="PANTHER" id="PTHR43791:SF36">
    <property type="entry name" value="TRANSPORTER, PUTATIVE (AFU_ORTHOLOGUE AFUA_6G08340)-RELATED"/>
    <property type="match status" value="1"/>
</dbReference>
<keyword evidence="3 6" id="KW-0812">Transmembrane</keyword>
<dbReference type="Proteomes" id="UP000054217">
    <property type="component" value="Unassembled WGS sequence"/>
</dbReference>
<dbReference type="PROSITE" id="PS50850">
    <property type="entry name" value="MFS"/>
    <property type="match status" value="1"/>
</dbReference>
<reference evidence="9" key="2">
    <citation type="submission" date="2015-01" db="EMBL/GenBank/DDBJ databases">
        <title>Evolutionary Origins and Diversification of the Mycorrhizal Mutualists.</title>
        <authorList>
            <consortium name="DOE Joint Genome Institute"/>
            <consortium name="Mycorrhizal Genomics Consortium"/>
            <person name="Kohler A."/>
            <person name="Kuo A."/>
            <person name="Nagy L.G."/>
            <person name="Floudas D."/>
            <person name="Copeland A."/>
            <person name="Barry K.W."/>
            <person name="Cichocki N."/>
            <person name="Veneault-Fourrey C."/>
            <person name="LaButti K."/>
            <person name="Lindquist E.A."/>
            <person name="Lipzen A."/>
            <person name="Lundell T."/>
            <person name="Morin E."/>
            <person name="Murat C."/>
            <person name="Riley R."/>
            <person name="Ohm R."/>
            <person name="Sun H."/>
            <person name="Tunlid A."/>
            <person name="Henrissat B."/>
            <person name="Grigoriev I.V."/>
            <person name="Hibbett D.S."/>
            <person name="Martin F."/>
        </authorList>
    </citation>
    <scope>NUCLEOTIDE SEQUENCE [LARGE SCALE GENOMIC DNA]</scope>
    <source>
        <strain evidence="9">Marx 270</strain>
    </source>
</reference>
<sequence>FLHHTTRPSLYIGCCAVLWGIISGLTGITKDYGSILACRVFLGVPDAGFYPGCSYLLSRWYTRKELGLRLALLLTGGMMAHAFGGLLAAAILAIFKDKFHIAAWRWLFFMEGTVTVVVGILSMWLLPDYPHNTRWLNAEERRLTQLRLAKDVGEVDMDSEEASIFEGLRMAMKDAKTYLFMLLAFFLFLSGSFTNFFPTLTATLGYSTNVTLLMSAPPWVLPAIIGVINAWHSDRTGERFFHLVTYWWITIIGFIISLSTMAIAARYFSQYLMALRSGGDMVFIAWVANAIPRPPSKRSVVIALTIAAGNAGTIAGSYIWKESWGPQYHPSFLICLISLLAVIAVAFVIRTIQIRENKRMEHLEIDELEKDERERIEKAAELEGMTFDDAFRRRKRLPGIY</sequence>
<evidence type="ECO:0000256" key="3">
    <source>
        <dbReference type="ARBA" id="ARBA00022692"/>
    </source>
</evidence>
<dbReference type="SUPFAM" id="SSF103473">
    <property type="entry name" value="MFS general substrate transporter"/>
    <property type="match status" value="1"/>
</dbReference>
<feature type="transmembrane region" description="Helical" evidence="6">
    <location>
        <begin position="178"/>
        <end position="198"/>
    </location>
</feature>
<dbReference type="STRING" id="870435.A0A0C3NWD2"/>
<dbReference type="GO" id="GO:0022857">
    <property type="term" value="F:transmembrane transporter activity"/>
    <property type="evidence" value="ECO:0007669"/>
    <property type="project" value="InterPro"/>
</dbReference>
<evidence type="ECO:0000256" key="6">
    <source>
        <dbReference type="SAM" id="Phobius"/>
    </source>
</evidence>
<evidence type="ECO:0000259" key="7">
    <source>
        <dbReference type="PROSITE" id="PS50850"/>
    </source>
</evidence>
<dbReference type="AlphaFoldDB" id="A0A0C3NWD2"/>
<protein>
    <recommendedName>
        <fullName evidence="7">Major facilitator superfamily (MFS) profile domain-containing protein</fullName>
    </recommendedName>
</protein>
<evidence type="ECO:0000256" key="1">
    <source>
        <dbReference type="ARBA" id="ARBA00004141"/>
    </source>
</evidence>
<dbReference type="EMBL" id="KN831968">
    <property type="protein sequence ID" value="KIO05165.1"/>
    <property type="molecule type" value="Genomic_DNA"/>
</dbReference>
<dbReference type="GO" id="GO:0016020">
    <property type="term" value="C:membrane"/>
    <property type="evidence" value="ECO:0007669"/>
    <property type="project" value="UniProtKB-SubCell"/>
</dbReference>
<dbReference type="FunFam" id="1.20.1250.20:FF:000013">
    <property type="entry name" value="MFS general substrate transporter"/>
    <property type="match status" value="1"/>
</dbReference>
<dbReference type="OrthoDB" id="2985014at2759"/>
<dbReference type="Gene3D" id="1.20.1250.20">
    <property type="entry name" value="MFS general substrate transporter like domains"/>
    <property type="match status" value="2"/>
</dbReference>
<evidence type="ECO:0000313" key="8">
    <source>
        <dbReference type="EMBL" id="KIO05165.1"/>
    </source>
</evidence>
<dbReference type="InterPro" id="IPR020846">
    <property type="entry name" value="MFS_dom"/>
</dbReference>
<evidence type="ECO:0000256" key="5">
    <source>
        <dbReference type="ARBA" id="ARBA00023136"/>
    </source>
</evidence>
<keyword evidence="4 6" id="KW-1133">Transmembrane helix</keyword>
<feature type="transmembrane region" description="Helical" evidence="6">
    <location>
        <begin position="300"/>
        <end position="319"/>
    </location>
</feature>
<dbReference type="Pfam" id="PF07690">
    <property type="entry name" value="MFS_1"/>
    <property type="match status" value="1"/>
</dbReference>
<feature type="transmembrane region" description="Helical" evidence="6">
    <location>
        <begin position="331"/>
        <end position="352"/>
    </location>
</feature>
<feature type="transmembrane region" description="Helical" evidence="6">
    <location>
        <begin position="106"/>
        <end position="126"/>
    </location>
</feature>
<evidence type="ECO:0000256" key="2">
    <source>
        <dbReference type="ARBA" id="ARBA00022448"/>
    </source>
</evidence>
<dbReference type="InParanoid" id="A0A0C3NWD2"/>
<feature type="transmembrane region" description="Helical" evidence="6">
    <location>
        <begin position="243"/>
        <end position="265"/>
    </location>
</feature>
<name>A0A0C3NWD2_PISTI</name>
<evidence type="ECO:0000256" key="4">
    <source>
        <dbReference type="ARBA" id="ARBA00022989"/>
    </source>
</evidence>
<dbReference type="InterPro" id="IPR011701">
    <property type="entry name" value="MFS"/>
</dbReference>
<organism evidence="8 9">
    <name type="scientific">Pisolithus tinctorius Marx 270</name>
    <dbReference type="NCBI Taxonomy" id="870435"/>
    <lineage>
        <taxon>Eukaryota</taxon>
        <taxon>Fungi</taxon>
        <taxon>Dikarya</taxon>
        <taxon>Basidiomycota</taxon>
        <taxon>Agaricomycotina</taxon>
        <taxon>Agaricomycetes</taxon>
        <taxon>Agaricomycetidae</taxon>
        <taxon>Boletales</taxon>
        <taxon>Sclerodermatineae</taxon>
        <taxon>Pisolithaceae</taxon>
        <taxon>Pisolithus</taxon>
    </lineage>
</organism>
<keyword evidence="5 6" id="KW-0472">Membrane</keyword>
<evidence type="ECO:0000313" key="9">
    <source>
        <dbReference type="Proteomes" id="UP000054217"/>
    </source>
</evidence>
<accession>A0A0C3NWD2</accession>
<feature type="transmembrane region" description="Helical" evidence="6">
    <location>
        <begin position="34"/>
        <end position="58"/>
    </location>
</feature>
<keyword evidence="2" id="KW-0813">Transport</keyword>
<keyword evidence="9" id="KW-1185">Reference proteome</keyword>
<feature type="transmembrane region" description="Helical" evidence="6">
    <location>
        <begin position="271"/>
        <end position="288"/>
    </location>
</feature>
<comment type="subcellular location">
    <subcellularLocation>
        <location evidence="1">Membrane</location>
        <topology evidence="1">Multi-pass membrane protein</topology>
    </subcellularLocation>
</comment>
<feature type="domain" description="Major facilitator superfamily (MFS) profile" evidence="7">
    <location>
        <begin position="1"/>
        <end position="353"/>
    </location>
</feature>
<gene>
    <name evidence="8" type="ORF">M404DRAFT_1000173</name>
</gene>
<feature type="transmembrane region" description="Helical" evidence="6">
    <location>
        <begin position="70"/>
        <end position="94"/>
    </location>
</feature>
<dbReference type="PANTHER" id="PTHR43791">
    <property type="entry name" value="PERMEASE-RELATED"/>
    <property type="match status" value="1"/>
</dbReference>
<dbReference type="HOGENOM" id="CLU_001265_0_6_1"/>
<feature type="transmembrane region" description="Helical" evidence="6">
    <location>
        <begin position="210"/>
        <end position="231"/>
    </location>
</feature>
<dbReference type="InterPro" id="IPR036259">
    <property type="entry name" value="MFS_trans_sf"/>
</dbReference>
<reference evidence="8 9" key="1">
    <citation type="submission" date="2014-04" db="EMBL/GenBank/DDBJ databases">
        <authorList>
            <consortium name="DOE Joint Genome Institute"/>
            <person name="Kuo A."/>
            <person name="Kohler A."/>
            <person name="Costa M.D."/>
            <person name="Nagy L.G."/>
            <person name="Floudas D."/>
            <person name="Copeland A."/>
            <person name="Barry K.W."/>
            <person name="Cichocki N."/>
            <person name="Veneault-Fourrey C."/>
            <person name="LaButti K."/>
            <person name="Lindquist E.A."/>
            <person name="Lipzen A."/>
            <person name="Lundell T."/>
            <person name="Morin E."/>
            <person name="Murat C."/>
            <person name="Sun H."/>
            <person name="Tunlid A."/>
            <person name="Henrissat B."/>
            <person name="Grigoriev I.V."/>
            <person name="Hibbett D.S."/>
            <person name="Martin F."/>
            <person name="Nordberg H.P."/>
            <person name="Cantor M.N."/>
            <person name="Hua S.X."/>
        </authorList>
    </citation>
    <scope>NUCLEOTIDE SEQUENCE [LARGE SCALE GENOMIC DNA]</scope>
    <source>
        <strain evidence="8 9">Marx 270</strain>
    </source>
</reference>
<feature type="transmembrane region" description="Helical" evidence="6">
    <location>
        <begin position="9"/>
        <end position="28"/>
    </location>
</feature>
<feature type="non-terminal residue" evidence="8">
    <location>
        <position position="1"/>
    </location>
</feature>
<proteinExistence type="predicted"/>